<dbReference type="EMBL" id="CP015329">
    <property type="protein sequence ID" value="AWG44859.1"/>
    <property type="molecule type" value="Genomic_DNA"/>
</dbReference>
<organism evidence="1 2">
    <name type="scientific">Priestia filamentosa</name>
    <dbReference type="NCBI Taxonomy" id="1402861"/>
    <lineage>
        <taxon>Bacteria</taxon>
        <taxon>Bacillati</taxon>
        <taxon>Bacillota</taxon>
        <taxon>Bacilli</taxon>
        <taxon>Bacillales</taxon>
        <taxon>Bacillaceae</taxon>
        <taxon>Priestia</taxon>
    </lineage>
</organism>
<dbReference type="Proteomes" id="UP000036202">
    <property type="component" value="Plasmid pbeh7"/>
</dbReference>
<dbReference type="RefSeq" id="WP_046218594.1">
    <property type="nucleotide sequence ID" value="NZ_CP015329.1"/>
</dbReference>
<reference evidence="1 2" key="1">
    <citation type="journal article" date="2015" name="PLoS ONE">
        <title>Genome Sequence of Bacillus endophyticus and Analysis of Its Companion Mechanism in the Ketogulonigenium vulgare-Bacillus Strain Consortium.</title>
        <authorList>
            <person name="Jia N."/>
            <person name="Du J."/>
            <person name="Ding M.Z."/>
            <person name="Gao F."/>
            <person name="Yuan Y.J."/>
        </authorList>
    </citation>
    <scope>NUCLEOTIDE SEQUENCE [LARGE SCALE GENOMIC DNA]</scope>
    <source>
        <strain evidence="1 2">Hbe603</strain>
        <plasmid evidence="2">pbeh7</plasmid>
    </source>
</reference>
<accession>A0A2S1M0J8</accession>
<proteinExistence type="predicted"/>
<dbReference type="AlphaFoldDB" id="A0A2S1M0J8"/>
<evidence type="ECO:0000313" key="2">
    <source>
        <dbReference type="Proteomes" id="UP000036202"/>
    </source>
</evidence>
<name>A0A2S1M0J8_9BACI</name>
<gene>
    <name evidence="1" type="ORF">BEH_26635</name>
</gene>
<keyword evidence="2" id="KW-1185">Reference proteome</keyword>
<dbReference type="KEGG" id="beo:BEH_26635"/>
<geneLocation type="plasmid" evidence="2">
    <name>pbeh7</name>
</geneLocation>
<sequence length="67" mass="8025">MSKNTPLKVTSIRLSEKEFKMIEQLINSFNDYNEFDFKAVTKNDVIRLAIKRLYEQEIPEESRKLED</sequence>
<keyword evidence="1" id="KW-0614">Plasmid</keyword>
<evidence type="ECO:0000313" key="1">
    <source>
        <dbReference type="EMBL" id="AWG44859.1"/>
    </source>
</evidence>
<protein>
    <submittedName>
        <fullName evidence="1">Uncharacterized protein</fullName>
    </submittedName>
</protein>